<dbReference type="AlphaFoldDB" id="A0A1Y1YCM9"/>
<dbReference type="EMBL" id="MCFA01000277">
    <property type="protein sequence ID" value="ORX95476.1"/>
    <property type="molecule type" value="Genomic_DNA"/>
</dbReference>
<keyword evidence="3" id="KW-1185">Reference proteome</keyword>
<proteinExistence type="predicted"/>
<gene>
    <name evidence="2" type="ORF">BCR34DRAFT_195039</name>
</gene>
<protein>
    <submittedName>
        <fullName evidence="2">Uncharacterized protein</fullName>
    </submittedName>
</protein>
<feature type="region of interest" description="Disordered" evidence="1">
    <location>
        <begin position="79"/>
        <end position="153"/>
    </location>
</feature>
<accession>A0A1Y1YCM9</accession>
<evidence type="ECO:0000313" key="3">
    <source>
        <dbReference type="Proteomes" id="UP000193144"/>
    </source>
</evidence>
<dbReference type="Proteomes" id="UP000193144">
    <property type="component" value="Unassembled WGS sequence"/>
</dbReference>
<evidence type="ECO:0000256" key="1">
    <source>
        <dbReference type="SAM" id="MobiDB-lite"/>
    </source>
</evidence>
<name>A0A1Y1YCM9_9PLEO</name>
<feature type="compositionally biased region" description="Basic and acidic residues" evidence="1">
    <location>
        <begin position="99"/>
        <end position="112"/>
    </location>
</feature>
<evidence type="ECO:0000313" key="2">
    <source>
        <dbReference type="EMBL" id="ORX95476.1"/>
    </source>
</evidence>
<organism evidence="2 3">
    <name type="scientific">Clohesyomyces aquaticus</name>
    <dbReference type="NCBI Taxonomy" id="1231657"/>
    <lineage>
        <taxon>Eukaryota</taxon>
        <taxon>Fungi</taxon>
        <taxon>Dikarya</taxon>
        <taxon>Ascomycota</taxon>
        <taxon>Pezizomycotina</taxon>
        <taxon>Dothideomycetes</taxon>
        <taxon>Pleosporomycetidae</taxon>
        <taxon>Pleosporales</taxon>
        <taxon>Lindgomycetaceae</taxon>
        <taxon>Clohesyomyces</taxon>
    </lineage>
</organism>
<comment type="caution">
    <text evidence="2">The sequence shown here is derived from an EMBL/GenBank/DDBJ whole genome shotgun (WGS) entry which is preliminary data.</text>
</comment>
<reference evidence="2 3" key="1">
    <citation type="submission" date="2016-07" db="EMBL/GenBank/DDBJ databases">
        <title>Pervasive Adenine N6-methylation of Active Genes in Fungi.</title>
        <authorList>
            <consortium name="DOE Joint Genome Institute"/>
            <person name="Mondo S.J."/>
            <person name="Dannebaum R.O."/>
            <person name="Kuo R.C."/>
            <person name="Labutti K."/>
            <person name="Haridas S."/>
            <person name="Kuo A."/>
            <person name="Salamov A."/>
            <person name="Ahrendt S.R."/>
            <person name="Lipzen A."/>
            <person name="Sullivan W."/>
            <person name="Andreopoulos W.B."/>
            <person name="Clum A."/>
            <person name="Lindquist E."/>
            <person name="Daum C."/>
            <person name="Ramamoorthy G.K."/>
            <person name="Gryganskyi A."/>
            <person name="Culley D."/>
            <person name="Magnuson J.K."/>
            <person name="James T.Y."/>
            <person name="O'Malley M.A."/>
            <person name="Stajich J.E."/>
            <person name="Spatafora J.W."/>
            <person name="Visel A."/>
            <person name="Grigoriev I.V."/>
        </authorList>
    </citation>
    <scope>NUCLEOTIDE SEQUENCE [LARGE SCALE GENOMIC DNA]</scope>
    <source>
        <strain evidence="2 3">CBS 115471</strain>
    </source>
</reference>
<sequence>MACHWRTQVMTADLLTAPASRAPVYALVSAALLDSGNMRPSNQTRCWCGAKNGGRAVRRAGRTRSNRGPVALCHLQRSHGASKAFETSRPAGGTGEAGWDSKLEGGCRDVHKGSPKASDSTNTKPKRDQEDVAGIRQAEQKKGPLGHNTGQSEPCRKRCKICIHLGRLVSSWPKDYRTRPCTPRGARREGVVSVCGFESVAQRC</sequence>